<accession>R0D283</accession>
<keyword evidence="9" id="KW-1185">Reference proteome</keyword>
<gene>
    <name evidence="8" type="ORF">OR37_01282</name>
</gene>
<dbReference type="GO" id="GO:0006107">
    <property type="term" value="P:oxaloacetate metabolic process"/>
    <property type="evidence" value="ECO:0007669"/>
    <property type="project" value="TreeGrafter"/>
</dbReference>
<feature type="binding site" evidence="5">
    <location>
        <position position="127"/>
    </location>
    <ligand>
        <name>substrate</name>
    </ligand>
</feature>
<evidence type="ECO:0000256" key="3">
    <source>
        <dbReference type="ARBA" id="ARBA00022723"/>
    </source>
</evidence>
<dbReference type="RefSeq" id="WP_004617169.1">
    <property type="nucleotide sequence ID" value="NZ_APMP01000005.1"/>
</dbReference>
<dbReference type="PANTHER" id="PTHR32308">
    <property type="entry name" value="LYASE BETA SUBUNIT, PUTATIVE (AFU_ORTHOLOGUE AFUA_4G13030)-RELATED"/>
    <property type="match status" value="1"/>
</dbReference>
<evidence type="ECO:0000313" key="9">
    <source>
        <dbReference type="Proteomes" id="UP000013063"/>
    </source>
</evidence>
<protein>
    <submittedName>
        <fullName evidence="8">Citrate lyase beta subunit</fullName>
    </submittedName>
</protein>
<comment type="similarity">
    <text evidence="2">Belongs to the HpcH/HpaI aldolase family.</text>
</comment>
<dbReference type="PATRIC" id="fig|1292034.3.peg.1272"/>
<evidence type="ECO:0000256" key="5">
    <source>
        <dbReference type="PIRSR" id="PIRSR015582-1"/>
    </source>
</evidence>
<evidence type="ECO:0000313" key="8">
    <source>
        <dbReference type="EMBL" id="ENZ82706.1"/>
    </source>
</evidence>
<feature type="binding site" evidence="6">
    <location>
        <position position="127"/>
    </location>
    <ligand>
        <name>Mg(2+)</name>
        <dbReference type="ChEBI" id="CHEBI:18420"/>
    </ligand>
</feature>
<feature type="domain" description="HpcH/HpaI aldolase/citrate lyase" evidence="7">
    <location>
        <begin position="10"/>
        <end position="224"/>
    </location>
</feature>
<dbReference type="InterPro" id="IPR015813">
    <property type="entry name" value="Pyrv/PenolPyrv_kinase-like_dom"/>
</dbReference>
<sequence length="292" mass="31010" precursor="true">MTDAAIRPRRSALYMPASNAKAVEKARTLPADVIILDLEDAVAPETKPAAREAAVAAVKAGGFGAREVVIRVNGLDTPWGAEDLRAAAEAGPDAVLVPKVDDAADVRLYDQHLNAAPPHTRLWTMIETAKAAFHLWEIAGAVHGTRLSTWVMGVNDFAKEMRARQTPDRAPFLPLLTLSVAAARAHGLTILDGVHNDIEDLAALEAVCVQGVDFGFDGKTLIHPKHLEICNKVFSPSPEEIAWSQAVIAAFNAPENAGKGALRVDGKMAERLHLAQAERLVAVAAAIAGQGD</sequence>
<proteinExistence type="inferred from homology"/>
<evidence type="ECO:0000256" key="6">
    <source>
        <dbReference type="PIRSR" id="PIRSR015582-2"/>
    </source>
</evidence>
<dbReference type="Gene3D" id="3.20.20.60">
    <property type="entry name" value="Phosphoenolpyruvate-binding domains"/>
    <property type="match status" value="1"/>
</dbReference>
<dbReference type="GO" id="GO:0000287">
    <property type="term" value="F:magnesium ion binding"/>
    <property type="evidence" value="ECO:0007669"/>
    <property type="project" value="TreeGrafter"/>
</dbReference>
<dbReference type="eggNOG" id="COG2301">
    <property type="taxonomic scope" value="Bacteria"/>
</dbReference>
<dbReference type="Pfam" id="PF03328">
    <property type="entry name" value="HpcH_HpaI"/>
    <property type="match status" value="1"/>
</dbReference>
<evidence type="ECO:0000259" key="7">
    <source>
        <dbReference type="Pfam" id="PF03328"/>
    </source>
</evidence>
<dbReference type="STRING" id="1292034.OR37_01282"/>
<feature type="binding site" evidence="5">
    <location>
        <position position="71"/>
    </location>
    <ligand>
        <name>substrate</name>
    </ligand>
</feature>
<keyword evidence="3 6" id="KW-0479">Metal-binding</keyword>
<dbReference type="GO" id="GO:0016829">
    <property type="term" value="F:lyase activity"/>
    <property type="evidence" value="ECO:0007669"/>
    <property type="project" value="UniProtKB-KW"/>
</dbReference>
<keyword evidence="8" id="KW-0456">Lyase</keyword>
<dbReference type="PIRSF" id="PIRSF015582">
    <property type="entry name" value="Cit_lyase_B"/>
    <property type="match status" value="1"/>
</dbReference>
<dbReference type="OrthoDB" id="9800547at2"/>
<dbReference type="PANTHER" id="PTHR32308:SF10">
    <property type="entry name" value="CITRATE LYASE SUBUNIT BETA"/>
    <property type="match status" value="1"/>
</dbReference>
<comment type="cofactor">
    <cofactor evidence="1">
        <name>Mg(2+)</name>
        <dbReference type="ChEBI" id="CHEBI:18420"/>
    </cofactor>
</comment>
<organism evidence="8 9">
    <name type="scientific">Caulobacter vibrioides OR37</name>
    <dbReference type="NCBI Taxonomy" id="1292034"/>
    <lineage>
        <taxon>Bacteria</taxon>
        <taxon>Pseudomonadati</taxon>
        <taxon>Pseudomonadota</taxon>
        <taxon>Alphaproteobacteria</taxon>
        <taxon>Caulobacterales</taxon>
        <taxon>Caulobacteraceae</taxon>
        <taxon>Caulobacter</taxon>
    </lineage>
</organism>
<dbReference type="InterPro" id="IPR011206">
    <property type="entry name" value="Citrate_lyase_beta/mcl1/mcl2"/>
</dbReference>
<reference evidence="8 9" key="1">
    <citation type="journal article" date="2013" name="Genome Announc.">
        <title>Draft Genome Sequence for Caulobacter sp. Strain OR37, a Bacterium Tolerant to Heavy Metals.</title>
        <authorList>
            <person name="Utturkar S.M."/>
            <person name="Bollmann A."/>
            <person name="Brzoska R.M."/>
            <person name="Klingeman D.M."/>
            <person name="Epstein S.E."/>
            <person name="Palumbo A.V."/>
            <person name="Brown S.D."/>
        </authorList>
    </citation>
    <scope>NUCLEOTIDE SEQUENCE [LARGE SCALE GENOMIC DNA]</scope>
    <source>
        <strain evidence="8 9">OR37</strain>
    </source>
</reference>
<evidence type="ECO:0000256" key="2">
    <source>
        <dbReference type="ARBA" id="ARBA00005568"/>
    </source>
</evidence>
<dbReference type="InterPro" id="IPR040442">
    <property type="entry name" value="Pyrv_kinase-like_dom_sf"/>
</dbReference>
<dbReference type="AlphaFoldDB" id="R0D283"/>
<keyword evidence="4 6" id="KW-0460">Magnesium</keyword>
<dbReference type="SUPFAM" id="SSF51621">
    <property type="entry name" value="Phosphoenolpyruvate/pyruvate domain"/>
    <property type="match status" value="1"/>
</dbReference>
<evidence type="ECO:0000256" key="1">
    <source>
        <dbReference type="ARBA" id="ARBA00001946"/>
    </source>
</evidence>
<dbReference type="InterPro" id="IPR005000">
    <property type="entry name" value="Aldolase/citrate-lyase_domain"/>
</dbReference>
<dbReference type="EMBL" id="APMP01000005">
    <property type="protein sequence ID" value="ENZ82706.1"/>
    <property type="molecule type" value="Genomic_DNA"/>
</dbReference>
<evidence type="ECO:0000256" key="4">
    <source>
        <dbReference type="ARBA" id="ARBA00022842"/>
    </source>
</evidence>
<name>R0D283_CAUVI</name>
<dbReference type="Proteomes" id="UP000013063">
    <property type="component" value="Unassembled WGS sequence"/>
</dbReference>
<feature type="binding site" evidence="6">
    <location>
        <position position="156"/>
    </location>
    <ligand>
        <name>Mg(2+)</name>
        <dbReference type="ChEBI" id="CHEBI:18420"/>
    </ligand>
</feature>
<comment type="caution">
    <text evidence="8">The sequence shown here is derived from an EMBL/GenBank/DDBJ whole genome shotgun (WGS) entry which is preliminary data.</text>
</comment>